<feature type="transmembrane region" description="Helical" evidence="9">
    <location>
        <begin position="353"/>
        <end position="378"/>
    </location>
</feature>
<keyword evidence="5 9" id="KW-0812">Transmembrane</keyword>
<keyword evidence="3" id="KW-0813">Transport</keyword>
<evidence type="ECO:0000256" key="9">
    <source>
        <dbReference type="SAM" id="Phobius"/>
    </source>
</evidence>
<dbReference type="RefSeq" id="WP_215506309.1">
    <property type="nucleotide sequence ID" value="NZ_CP076361.1"/>
</dbReference>
<feature type="region of interest" description="Disordered" evidence="8">
    <location>
        <begin position="640"/>
        <end position="669"/>
    </location>
</feature>
<dbReference type="KEGG" id="gfu:KM031_08385"/>
<protein>
    <submittedName>
        <fullName evidence="10">AI-2E family transporter</fullName>
    </submittedName>
</protein>
<keyword evidence="4" id="KW-1003">Cell membrane</keyword>
<evidence type="ECO:0000313" key="11">
    <source>
        <dbReference type="Proteomes" id="UP000679352"/>
    </source>
</evidence>
<comment type="subcellular location">
    <subcellularLocation>
        <location evidence="1">Cell membrane</location>
        <topology evidence="1">Multi-pass membrane protein</topology>
    </subcellularLocation>
</comment>
<feature type="transmembrane region" description="Helical" evidence="9">
    <location>
        <begin position="277"/>
        <end position="307"/>
    </location>
</feature>
<keyword evidence="6 9" id="KW-1133">Transmembrane helix</keyword>
<dbReference type="EMBL" id="CP076361">
    <property type="protein sequence ID" value="QWK88912.1"/>
    <property type="molecule type" value="Genomic_DNA"/>
</dbReference>
<reference evidence="10" key="1">
    <citation type="submission" date="2021-06" db="EMBL/GenBank/DDBJ databases">
        <title>Direct submission.</title>
        <authorList>
            <person name="Lee C.-S."/>
            <person name="Jin L."/>
        </authorList>
    </citation>
    <scope>NUCLEOTIDE SEQUENCE</scope>
    <source>
        <strain evidence="10">Con5</strain>
    </source>
</reference>
<accession>A0A975RZU2</accession>
<proteinExistence type="inferred from homology"/>
<evidence type="ECO:0000256" key="6">
    <source>
        <dbReference type="ARBA" id="ARBA00022989"/>
    </source>
</evidence>
<evidence type="ECO:0000256" key="4">
    <source>
        <dbReference type="ARBA" id="ARBA00022475"/>
    </source>
</evidence>
<name>A0A975RZU2_9RHOB</name>
<dbReference type="GO" id="GO:0005886">
    <property type="term" value="C:plasma membrane"/>
    <property type="evidence" value="ECO:0007669"/>
    <property type="project" value="UniProtKB-SubCell"/>
</dbReference>
<dbReference type="AlphaFoldDB" id="A0A975RZU2"/>
<feature type="transmembrane region" description="Helical" evidence="9">
    <location>
        <begin position="314"/>
        <end position="333"/>
    </location>
</feature>
<evidence type="ECO:0000256" key="8">
    <source>
        <dbReference type="SAM" id="MobiDB-lite"/>
    </source>
</evidence>
<evidence type="ECO:0000256" key="1">
    <source>
        <dbReference type="ARBA" id="ARBA00004651"/>
    </source>
</evidence>
<dbReference type="Proteomes" id="UP000679352">
    <property type="component" value="Chromosome"/>
</dbReference>
<feature type="compositionally biased region" description="Basic and acidic residues" evidence="8">
    <location>
        <begin position="641"/>
        <end position="653"/>
    </location>
</feature>
<keyword evidence="11" id="KW-1185">Reference proteome</keyword>
<organism evidence="10 11">
    <name type="scientific">Gemmobacter fulvus</name>
    <dbReference type="NCBI Taxonomy" id="2840474"/>
    <lineage>
        <taxon>Bacteria</taxon>
        <taxon>Pseudomonadati</taxon>
        <taxon>Pseudomonadota</taxon>
        <taxon>Alphaproteobacteria</taxon>
        <taxon>Rhodobacterales</taxon>
        <taxon>Paracoccaceae</taxon>
        <taxon>Gemmobacter</taxon>
    </lineage>
</organism>
<dbReference type="Pfam" id="PF01594">
    <property type="entry name" value="AI-2E_transport"/>
    <property type="match status" value="1"/>
</dbReference>
<evidence type="ECO:0000256" key="3">
    <source>
        <dbReference type="ARBA" id="ARBA00022448"/>
    </source>
</evidence>
<dbReference type="PANTHER" id="PTHR21716">
    <property type="entry name" value="TRANSMEMBRANE PROTEIN"/>
    <property type="match status" value="1"/>
</dbReference>
<evidence type="ECO:0000256" key="5">
    <source>
        <dbReference type="ARBA" id="ARBA00022692"/>
    </source>
</evidence>
<gene>
    <name evidence="10" type="ORF">KM031_08385</name>
</gene>
<feature type="transmembrane region" description="Helical" evidence="9">
    <location>
        <begin position="82"/>
        <end position="106"/>
    </location>
</feature>
<keyword evidence="7 9" id="KW-0472">Membrane</keyword>
<dbReference type="PANTHER" id="PTHR21716:SF53">
    <property type="entry name" value="PERMEASE PERM-RELATED"/>
    <property type="match status" value="1"/>
</dbReference>
<evidence type="ECO:0000313" key="10">
    <source>
        <dbReference type="EMBL" id="QWK88912.1"/>
    </source>
</evidence>
<sequence length="669" mass="71694">MPNAALRITAATPATAQGPAQGDDAPHTRRITLPRLATIAAVAAVLYVGQEVFLPLAIAMLLTFALSPLVSRIRAFGVPMTATVLIVVFAAFTAIALFSLVVAGQLSTLARNLPEFQSNIITKLEGLQAEGDELGIIGRITNMVTAINAEIGAALPSEEAPAPEGAPAATNAPLKVQVVEPQSPVTTLTELVVPLVSPIATTGLIIVVVVFMLLEREELRDRFIRLIGSNDLHRTTQVLEEAGSRVANYLLIQLLVNVIYALPIGIGLWLIGVPNALLWGLLTLVLRFVPYIGSVLSAAFPLFLAFAVSPEWSALLWTAALFIVVELITSNMIEPWLYGSRTGVSPLAIIVSAIFWTWIWGPLGLVLSTPLTVCLVVLGRHIPQFELFDILFGDEPVLAPHARLYQRWLAGDTIEATFRAEEALEENWLADYYRDTGIPALILAQADWSRGVLTTEQETRLAGIAMGMVDNLQVVVGEELEEASTTAPSDDADAPPPLIGAGRRILCIGGRSALDDVTAAMLSQALAAEGAETDHRPHSDLSPARIAALDLETRDSVVMCFLDPAPSRASLLHIRRLKRAMPHLRVGVVIWQMPETAAGNGEDQVLLKSVQPAKLSEAEEIGADFAATAMEPLMLAAVAEDAPRPLPKPDPKPSRAKPRSRSARSAVPS</sequence>
<comment type="similarity">
    <text evidence="2">Belongs to the autoinducer-2 exporter (AI-2E) (TC 2.A.86) family.</text>
</comment>
<evidence type="ECO:0000256" key="2">
    <source>
        <dbReference type="ARBA" id="ARBA00009773"/>
    </source>
</evidence>
<feature type="transmembrane region" description="Helical" evidence="9">
    <location>
        <begin position="191"/>
        <end position="214"/>
    </location>
</feature>
<feature type="transmembrane region" description="Helical" evidence="9">
    <location>
        <begin position="249"/>
        <end position="271"/>
    </location>
</feature>
<evidence type="ECO:0000256" key="7">
    <source>
        <dbReference type="ARBA" id="ARBA00023136"/>
    </source>
</evidence>
<dbReference type="InterPro" id="IPR002549">
    <property type="entry name" value="AI-2E-like"/>
</dbReference>